<name>A0A5S3PG32_9RHOB</name>
<dbReference type="AlphaFoldDB" id="A0A5S3PG32"/>
<comment type="caution">
    <text evidence="2">The sequence shown here is derived from an EMBL/GenBank/DDBJ whole genome shotgun (WGS) entry which is preliminary data.</text>
</comment>
<keyword evidence="1" id="KW-0732">Signal</keyword>
<evidence type="ECO:0000313" key="3">
    <source>
        <dbReference type="Proteomes" id="UP000309550"/>
    </source>
</evidence>
<dbReference type="PROSITE" id="PS51257">
    <property type="entry name" value="PROKAR_LIPOPROTEIN"/>
    <property type="match status" value="1"/>
</dbReference>
<evidence type="ECO:0000313" key="2">
    <source>
        <dbReference type="EMBL" id="TMM53008.1"/>
    </source>
</evidence>
<gene>
    <name evidence="2" type="ORF">FDT80_12265</name>
</gene>
<keyword evidence="3" id="KW-1185">Reference proteome</keyword>
<dbReference type="Proteomes" id="UP000309550">
    <property type="component" value="Unassembled WGS sequence"/>
</dbReference>
<protein>
    <recommendedName>
        <fullName evidence="4">DUF4136 domain-containing protein</fullName>
    </recommendedName>
</protein>
<evidence type="ECO:0008006" key="4">
    <source>
        <dbReference type="Google" id="ProtNLM"/>
    </source>
</evidence>
<dbReference type="EMBL" id="VANS01000002">
    <property type="protein sequence ID" value="TMM53008.1"/>
    <property type="molecule type" value="Genomic_DNA"/>
</dbReference>
<feature type="chain" id="PRO_5024354854" description="DUF4136 domain-containing protein" evidence="1">
    <location>
        <begin position="21"/>
        <end position="194"/>
    </location>
</feature>
<sequence length="194" mass="20927">MLRVIALLACFGLVSACTGAGDLDQPPVPLGDFSLGHNIVVAPKVVKGPVSRTASEAELTEALKKAIADRFDRYQGDKQYHFGVSVEGYVLAQPGVPLVLSPKSVLIVRLTVWDDALGKKLNDEPKQITVLEEISGETLIGSGLTQTAEEQLRNLSENVSKSIERYLVRQQDKEGWFTRQAATAGTAEPAVVVQ</sequence>
<organism evidence="2 3">
    <name type="scientific">Sulfitobacter sabulilitoris</name>
    <dbReference type="NCBI Taxonomy" id="2562655"/>
    <lineage>
        <taxon>Bacteria</taxon>
        <taxon>Pseudomonadati</taxon>
        <taxon>Pseudomonadota</taxon>
        <taxon>Alphaproteobacteria</taxon>
        <taxon>Rhodobacterales</taxon>
        <taxon>Roseobacteraceae</taxon>
        <taxon>Sulfitobacter</taxon>
    </lineage>
</organism>
<accession>A0A5S3PG32</accession>
<feature type="signal peptide" evidence="1">
    <location>
        <begin position="1"/>
        <end position="20"/>
    </location>
</feature>
<dbReference type="RefSeq" id="WP_138662549.1">
    <property type="nucleotide sequence ID" value="NZ_VANS01000002.1"/>
</dbReference>
<evidence type="ECO:0000256" key="1">
    <source>
        <dbReference type="SAM" id="SignalP"/>
    </source>
</evidence>
<dbReference type="OrthoDB" id="7834608at2"/>
<reference evidence="2 3" key="1">
    <citation type="submission" date="2019-05" db="EMBL/GenBank/DDBJ databases">
        <title>Sulfitobacter sabulilitoris sp. nov., isolated from a marine sand.</title>
        <authorList>
            <person name="Yoon J.-H."/>
        </authorList>
    </citation>
    <scope>NUCLEOTIDE SEQUENCE [LARGE SCALE GENOMIC DNA]</scope>
    <source>
        <strain evidence="2 3">HSMS-29</strain>
    </source>
</reference>
<proteinExistence type="predicted"/>